<feature type="domain" description="PE-PPE" evidence="3">
    <location>
        <begin position="114"/>
        <end position="295"/>
    </location>
</feature>
<feature type="transmembrane region" description="Helical" evidence="2">
    <location>
        <begin position="12"/>
        <end position="30"/>
    </location>
</feature>
<comment type="caution">
    <text evidence="4">The sequence shown here is derived from an EMBL/GenBank/DDBJ whole genome shotgun (WGS) entry which is preliminary data.</text>
</comment>
<protein>
    <submittedName>
        <fullName evidence="4">PE-PPE domain-containing protein</fullName>
    </submittedName>
</protein>
<dbReference type="EMBL" id="JAODWD010000004">
    <property type="protein sequence ID" value="MCT7660513.1"/>
    <property type="molecule type" value="Genomic_DNA"/>
</dbReference>
<evidence type="ECO:0000313" key="5">
    <source>
        <dbReference type="Proteomes" id="UP001206639"/>
    </source>
</evidence>
<accession>A0ABT2ME33</accession>
<sequence>MVRPGRKRGTRLAMGVAAVGVATSVVGVAATQPASISSPLVDLTALIAVGSSTNPSGAGVQDFFGGQFRDPQFTGPSGDDITTVNFLTGPWGIGQALQANSDDPRNAVVASGWGAANASLLLGQLAQRNDPVVGKTVWVLDNNVSAPDGGFGTRYPWFALIGVNPFPTPTDTGATVIVTAYQYNYNSNAPADLFNGLAHLNSLVAYLYGYQDQQQIDLPVDDQGNPTCGSSTCTVSEDGRVIAYVVQKGKTTYVTYTTDQLPLARLIRDVVPFGIGDMIADRAEPLLKLIVDSAYYGGNPIPADPSQYKPARLFPSPAEIADTISKIPGAVQEGFAPIPPAESTVDDAVVSTSADDQEQTIIESGEEPEKATKPLTNVQRQSDKSVPGKIGEDESETPDVAQDSTITQPETPTQNQDDADPAAADPGTAGDDPDNGDKGDNGDES</sequence>
<keyword evidence="2" id="KW-0472">Membrane</keyword>
<feature type="compositionally biased region" description="Basic and acidic residues" evidence="1">
    <location>
        <begin position="435"/>
        <end position="445"/>
    </location>
</feature>
<evidence type="ECO:0000259" key="3">
    <source>
        <dbReference type="Pfam" id="PF08237"/>
    </source>
</evidence>
<dbReference type="InterPro" id="IPR013228">
    <property type="entry name" value="PE-PPE_C"/>
</dbReference>
<keyword evidence="5" id="KW-1185">Reference proteome</keyword>
<name>A0ABT2ME33_9MYCO</name>
<feature type="compositionally biased region" description="Polar residues" evidence="1">
    <location>
        <begin position="402"/>
        <end position="411"/>
    </location>
</feature>
<organism evidence="4 5">
    <name type="scientific">Mycobacterium deserti</name>
    <dbReference type="NCBI Taxonomy" id="2978347"/>
    <lineage>
        <taxon>Bacteria</taxon>
        <taxon>Bacillati</taxon>
        <taxon>Actinomycetota</taxon>
        <taxon>Actinomycetes</taxon>
        <taxon>Mycobacteriales</taxon>
        <taxon>Mycobacteriaceae</taxon>
        <taxon>Mycobacterium</taxon>
    </lineage>
</organism>
<dbReference type="Pfam" id="PF08237">
    <property type="entry name" value="PE-PPE"/>
    <property type="match status" value="1"/>
</dbReference>
<keyword evidence="2" id="KW-1133">Transmembrane helix</keyword>
<feature type="region of interest" description="Disordered" evidence="1">
    <location>
        <begin position="333"/>
        <end position="445"/>
    </location>
</feature>
<reference evidence="5" key="1">
    <citation type="submission" date="2023-07" db="EMBL/GenBank/DDBJ databases">
        <authorList>
            <person name="Deng Y."/>
            <person name="Zhang Y.-Q."/>
        </authorList>
    </citation>
    <scope>NUCLEOTIDE SEQUENCE [LARGE SCALE GENOMIC DNA]</scope>
    <source>
        <strain evidence="5">CPCC 205710</strain>
    </source>
</reference>
<dbReference type="Proteomes" id="UP001206639">
    <property type="component" value="Unassembled WGS sequence"/>
</dbReference>
<dbReference type="RefSeq" id="WP_260994550.1">
    <property type="nucleotide sequence ID" value="NZ_JAODWD010000004.1"/>
</dbReference>
<feature type="compositionally biased region" description="Low complexity" evidence="1">
    <location>
        <begin position="412"/>
        <end position="430"/>
    </location>
</feature>
<evidence type="ECO:0000313" key="4">
    <source>
        <dbReference type="EMBL" id="MCT7660513.1"/>
    </source>
</evidence>
<proteinExistence type="predicted"/>
<keyword evidence="2" id="KW-0812">Transmembrane</keyword>
<evidence type="ECO:0000256" key="1">
    <source>
        <dbReference type="SAM" id="MobiDB-lite"/>
    </source>
</evidence>
<evidence type="ECO:0000256" key="2">
    <source>
        <dbReference type="SAM" id="Phobius"/>
    </source>
</evidence>
<gene>
    <name evidence="4" type="ORF">N4S67_19100</name>
</gene>